<dbReference type="InterPro" id="IPR011010">
    <property type="entry name" value="DNA_brk_join_enz"/>
</dbReference>
<dbReference type="Gene3D" id="1.10.443.10">
    <property type="entry name" value="Intergrase catalytic core"/>
    <property type="match status" value="1"/>
</dbReference>
<protein>
    <submittedName>
        <fullName evidence="7">Site-specific integrase</fullName>
    </submittedName>
</protein>
<keyword evidence="4" id="KW-0238">DNA-binding</keyword>
<comment type="similarity">
    <text evidence="2">Belongs to the 'phage' integrase family.</text>
</comment>
<dbReference type="InterPro" id="IPR002104">
    <property type="entry name" value="Integrase_catalytic"/>
</dbReference>
<dbReference type="Pfam" id="PF14659">
    <property type="entry name" value="Phage_int_SAM_3"/>
    <property type="match status" value="1"/>
</dbReference>
<dbReference type="InterPro" id="IPR013762">
    <property type="entry name" value="Integrase-like_cat_sf"/>
</dbReference>
<evidence type="ECO:0000256" key="4">
    <source>
        <dbReference type="ARBA" id="ARBA00023125"/>
    </source>
</evidence>
<dbReference type="RefSeq" id="WP_028530329.1">
    <property type="nucleotide sequence ID" value="NZ_CABLBR010000067.1"/>
</dbReference>
<name>A0ABY5VEY9_9FIRM</name>
<dbReference type="PANTHER" id="PTHR30349">
    <property type="entry name" value="PHAGE INTEGRASE-RELATED"/>
    <property type="match status" value="1"/>
</dbReference>
<comment type="function">
    <text evidence="1">Site-specific tyrosine recombinase, which acts by catalyzing the cutting and rejoining of the recombining DNA molecules.</text>
</comment>
<reference evidence="7" key="1">
    <citation type="journal article" date="2022" name="Cell">
        <title>Design, construction, and in vivo augmentation of a complex gut microbiome.</title>
        <authorList>
            <person name="Cheng A.G."/>
            <person name="Ho P.Y."/>
            <person name="Aranda-Diaz A."/>
            <person name="Jain S."/>
            <person name="Yu F.B."/>
            <person name="Meng X."/>
            <person name="Wang M."/>
            <person name="Iakiviak M."/>
            <person name="Nagashima K."/>
            <person name="Zhao A."/>
            <person name="Murugkar P."/>
            <person name="Patil A."/>
            <person name="Atabakhsh K."/>
            <person name="Weakley A."/>
            <person name="Yan J."/>
            <person name="Brumbaugh A.R."/>
            <person name="Higginbottom S."/>
            <person name="Dimas A."/>
            <person name="Shiver A.L."/>
            <person name="Deutschbauer A."/>
            <person name="Neff N."/>
            <person name="Sonnenburg J.L."/>
            <person name="Huang K.C."/>
            <person name="Fischbach M.A."/>
        </authorList>
    </citation>
    <scope>NUCLEOTIDE SEQUENCE</scope>
    <source>
        <strain evidence="7">DSM 19829</strain>
    </source>
</reference>
<keyword evidence="8" id="KW-1185">Reference proteome</keyword>
<keyword evidence="5" id="KW-0233">DNA recombination</keyword>
<evidence type="ECO:0000256" key="5">
    <source>
        <dbReference type="ARBA" id="ARBA00023172"/>
    </source>
</evidence>
<keyword evidence="3" id="KW-0229">DNA integration</keyword>
<dbReference type="EMBL" id="CP102290">
    <property type="protein sequence ID" value="UWP59174.1"/>
    <property type="molecule type" value="Genomic_DNA"/>
</dbReference>
<dbReference type="InterPro" id="IPR004107">
    <property type="entry name" value="Integrase_SAM-like_N"/>
</dbReference>
<dbReference type="Proteomes" id="UP001060164">
    <property type="component" value="Chromosome"/>
</dbReference>
<organism evidence="7 8">
    <name type="scientific">Ruminococcus gauvreauii</name>
    <dbReference type="NCBI Taxonomy" id="438033"/>
    <lineage>
        <taxon>Bacteria</taxon>
        <taxon>Bacillati</taxon>
        <taxon>Bacillota</taxon>
        <taxon>Clostridia</taxon>
        <taxon>Eubacteriales</taxon>
        <taxon>Oscillospiraceae</taxon>
        <taxon>Ruminococcus</taxon>
    </lineage>
</organism>
<dbReference type="InterPro" id="IPR050090">
    <property type="entry name" value="Tyrosine_recombinase_XerCD"/>
</dbReference>
<evidence type="ECO:0000256" key="2">
    <source>
        <dbReference type="ARBA" id="ARBA00008857"/>
    </source>
</evidence>
<proteinExistence type="inferred from homology"/>
<evidence type="ECO:0000256" key="1">
    <source>
        <dbReference type="ARBA" id="ARBA00003283"/>
    </source>
</evidence>
<dbReference type="Pfam" id="PF00589">
    <property type="entry name" value="Phage_integrase"/>
    <property type="match status" value="1"/>
</dbReference>
<evidence type="ECO:0000313" key="7">
    <source>
        <dbReference type="EMBL" id="UWP59174.1"/>
    </source>
</evidence>
<dbReference type="CDD" id="cd01189">
    <property type="entry name" value="INT_ICEBs1_C_like"/>
    <property type="match status" value="1"/>
</dbReference>
<dbReference type="SUPFAM" id="SSF56349">
    <property type="entry name" value="DNA breaking-rejoining enzymes"/>
    <property type="match status" value="1"/>
</dbReference>
<gene>
    <name evidence="7" type="ORF">NQ502_17685</name>
</gene>
<evidence type="ECO:0000259" key="6">
    <source>
        <dbReference type="PROSITE" id="PS51898"/>
    </source>
</evidence>
<dbReference type="Gene3D" id="1.10.150.130">
    <property type="match status" value="1"/>
</dbReference>
<dbReference type="PROSITE" id="PS51898">
    <property type="entry name" value="TYR_RECOMBINASE"/>
    <property type="match status" value="1"/>
</dbReference>
<feature type="domain" description="Tyr recombinase" evidence="6">
    <location>
        <begin position="172"/>
        <end position="368"/>
    </location>
</feature>
<evidence type="ECO:0000313" key="8">
    <source>
        <dbReference type="Proteomes" id="UP001060164"/>
    </source>
</evidence>
<dbReference type="PANTHER" id="PTHR30349:SF64">
    <property type="entry name" value="PROPHAGE INTEGRASE INTD-RELATED"/>
    <property type="match status" value="1"/>
</dbReference>
<evidence type="ECO:0000256" key="3">
    <source>
        <dbReference type="ARBA" id="ARBA00022908"/>
    </source>
</evidence>
<sequence length="375" mass="42946">MAKRGENIYLRKDGRYEGRYVIGKKSNGRTAFGYVYGRKYTDVKRKLELMKAGSSVNHTMETAWVGDGSVEVWLRIWLEEILKPEIKASSYAVYRGMVENHMIPAVGKATLCKVNADTIQYLYDMIRSKKVCQGTAQNICKRFRAALTAAYEAHFLTDVPKLPFKKTKKTQNSPEFLSISAQEKLEGQLDPRHNIKDFAVLFSLYTGVRIGECCAVKWKNIHFEDSELLITHTLQRVRTYSGNSKTCLQYSEPKSQCAVRRIPLTGTLMELLKGMRQSVHGTAEEFVFRSHAHVLEPRALQHHIKKLAEACGIANLHFHTLRHSFATRCLENHIDIKTLAELMGHSTAKFTLDWYGHSTSQQKRKYIDRLERLTA</sequence>
<accession>A0ABY5VEY9</accession>
<dbReference type="InterPro" id="IPR010998">
    <property type="entry name" value="Integrase_recombinase_N"/>
</dbReference>